<dbReference type="AlphaFoldDB" id="A0A5E4Y3N9"/>
<reference evidence="1 2" key="1">
    <citation type="submission" date="2019-08" db="EMBL/GenBank/DDBJ databases">
        <authorList>
            <person name="Peeters C."/>
        </authorList>
    </citation>
    <scope>NUCLEOTIDE SEQUENCE [LARGE SCALE GENOMIC DNA]</scope>
    <source>
        <strain evidence="1 2">LMG 31115</strain>
    </source>
</reference>
<protein>
    <submittedName>
        <fullName evidence="1">Uncharacterized protein</fullName>
    </submittedName>
</protein>
<evidence type="ECO:0000313" key="2">
    <source>
        <dbReference type="Proteomes" id="UP000333828"/>
    </source>
</evidence>
<name>A0A5E4Y3N9_9BURK</name>
<sequence length="274" mass="30703">MKRKFVGECSLTGEHGQLVKSHLIPRALTRLSLAGEKHIQFAIGGRGQRVPDSWYDLKLVTQKGEDILSDIDSRGIEELRAHHLVWSGWGGRAVLCSVLELEAGAPFRMLRLSDTSTLRLFFLSLLWRAGASELDAMTYVQLTTAELEDLRKRVLSCDPGSVANFPVVLHQLSTLGPPHNRVPLLEEEPLFGLDGQATGEVVSYVRFYFEGLVARIYLGSRQPLPDWIEQIALRDDGNALISLRPFDDSRTKDDINSLMAAYDRWTRQCDGTRG</sequence>
<gene>
    <name evidence="1" type="ORF">PIN31115_04245</name>
</gene>
<organism evidence="1 2">
    <name type="scientific">Pandoraea iniqua</name>
    <dbReference type="NCBI Taxonomy" id="2508288"/>
    <lineage>
        <taxon>Bacteria</taxon>
        <taxon>Pseudomonadati</taxon>
        <taxon>Pseudomonadota</taxon>
        <taxon>Betaproteobacteria</taxon>
        <taxon>Burkholderiales</taxon>
        <taxon>Burkholderiaceae</taxon>
        <taxon>Pandoraea</taxon>
    </lineage>
</organism>
<dbReference type="EMBL" id="CABPSI010000005">
    <property type="protein sequence ID" value="VVE43291.1"/>
    <property type="molecule type" value="Genomic_DNA"/>
</dbReference>
<evidence type="ECO:0000313" key="1">
    <source>
        <dbReference type="EMBL" id="VVE43291.1"/>
    </source>
</evidence>
<accession>A0A5E4Y3N9</accession>
<keyword evidence="2" id="KW-1185">Reference proteome</keyword>
<dbReference type="Proteomes" id="UP000333828">
    <property type="component" value="Unassembled WGS sequence"/>
</dbReference>
<dbReference type="RefSeq" id="WP_150685794.1">
    <property type="nucleotide sequence ID" value="NZ_CABPSF010000006.1"/>
</dbReference>
<proteinExistence type="predicted"/>